<dbReference type="PROSITE" id="PS51000">
    <property type="entry name" value="HTH_DEOR_2"/>
    <property type="match status" value="1"/>
</dbReference>
<evidence type="ECO:0000313" key="9">
    <source>
        <dbReference type="Proteomes" id="UP001321861"/>
    </source>
</evidence>
<evidence type="ECO:0000256" key="5">
    <source>
        <dbReference type="ARBA" id="ARBA00023163"/>
    </source>
</evidence>
<dbReference type="Pfam" id="PF00455">
    <property type="entry name" value="DeoRC"/>
    <property type="match status" value="1"/>
</dbReference>
<protein>
    <recommendedName>
        <fullName evidence="1">Lactose phosphotransferase system repressor</fullName>
    </recommendedName>
</protein>
<dbReference type="SUPFAM" id="SSF100950">
    <property type="entry name" value="NagB/RpiA/CoA transferase-like"/>
    <property type="match status" value="1"/>
</dbReference>
<name>A0AAU9D077_9LACO</name>
<evidence type="ECO:0000256" key="6">
    <source>
        <dbReference type="ARBA" id="ARBA00024937"/>
    </source>
</evidence>
<evidence type="ECO:0000256" key="1">
    <source>
        <dbReference type="ARBA" id="ARBA00021390"/>
    </source>
</evidence>
<dbReference type="InterPro" id="IPR018356">
    <property type="entry name" value="Tscrpt_reg_HTH_DeoR_CS"/>
</dbReference>
<dbReference type="InterPro" id="IPR014036">
    <property type="entry name" value="DeoR-like_C"/>
</dbReference>
<dbReference type="AlphaFoldDB" id="A0AAU9D077"/>
<dbReference type="Gene3D" id="1.10.10.10">
    <property type="entry name" value="Winged helix-like DNA-binding domain superfamily/Winged helix DNA-binding domain"/>
    <property type="match status" value="1"/>
</dbReference>
<evidence type="ECO:0000313" key="8">
    <source>
        <dbReference type="EMBL" id="BDR59677.1"/>
    </source>
</evidence>
<dbReference type="Proteomes" id="UP001321861">
    <property type="component" value="Chromosome"/>
</dbReference>
<keyword evidence="4" id="KW-0238">DNA-binding</keyword>
<proteinExistence type="predicted"/>
<dbReference type="SMART" id="SM01134">
    <property type="entry name" value="DeoRC"/>
    <property type="match status" value="1"/>
</dbReference>
<feature type="domain" description="HTH deoR-type" evidence="7">
    <location>
        <begin position="16"/>
        <end position="71"/>
    </location>
</feature>
<dbReference type="InterPro" id="IPR037171">
    <property type="entry name" value="NagB/RpiA_transferase-like"/>
</dbReference>
<accession>A0AAU9D077</accession>
<evidence type="ECO:0000256" key="3">
    <source>
        <dbReference type="ARBA" id="ARBA00023015"/>
    </source>
</evidence>
<keyword evidence="5" id="KW-0804">Transcription</keyword>
<dbReference type="InterPro" id="IPR036390">
    <property type="entry name" value="WH_DNA-bd_sf"/>
</dbReference>
<dbReference type="Pfam" id="PF08220">
    <property type="entry name" value="HTH_DeoR"/>
    <property type="match status" value="1"/>
</dbReference>
<dbReference type="KEGG" id="xap:XA3_21180"/>
<dbReference type="Gene3D" id="3.40.50.1360">
    <property type="match status" value="1"/>
</dbReference>
<dbReference type="InterPro" id="IPR050313">
    <property type="entry name" value="Carb_Metab_HTH_regulators"/>
</dbReference>
<reference evidence="8 9" key="1">
    <citation type="journal article" date="2023" name="Microbiol. Spectr.">
        <title>Symbiosis of Carpenter Bees with Uncharacterized Lactic Acid Bacteria Showing NAD Auxotrophy.</title>
        <authorList>
            <person name="Kawasaki S."/>
            <person name="Ozawa K."/>
            <person name="Mori T."/>
            <person name="Yamamoto A."/>
            <person name="Ito M."/>
            <person name="Ohkuma M."/>
            <person name="Sakamoto M."/>
            <person name="Matsutani M."/>
        </authorList>
    </citation>
    <scope>NUCLEOTIDE SEQUENCE [LARGE SCALE GENOMIC DNA]</scope>
    <source>
        <strain evidence="8 9">XA3</strain>
    </source>
</reference>
<organism evidence="8 9">
    <name type="scientific">Xylocopilactobacillus apicola</name>
    <dbReference type="NCBI Taxonomy" id="2932184"/>
    <lineage>
        <taxon>Bacteria</taxon>
        <taxon>Bacillati</taxon>
        <taxon>Bacillota</taxon>
        <taxon>Bacilli</taxon>
        <taxon>Lactobacillales</taxon>
        <taxon>Lactobacillaceae</taxon>
        <taxon>Xylocopilactobacillus</taxon>
    </lineage>
</organism>
<keyword evidence="2" id="KW-0678">Repressor</keyword>
<dbReference type="PROSITE" id="PS00894">
    <property type="entry name" value="HTH_DEOR_1"/>
    <property type="match status" value="1"/>
</dbReference>
<keyword evidence="9" id="KW-1185">Reference proteome</keyword>
<evidence type="ECO:0000256" key="2">
    <source>
        <dbReference type="ARBA" id="ARBA00022491"/>
    </source>
</evidence>
<dbReference type="InterPro" id="IPR001034">
    <property type="entry name" value="DeoR_HTH"/>
</dbReference>
<sequence length="263" mass="29246">MLESKNKKTLGPKMLKKERQNLILQAINIKKHVTTAELVEQFHFSEDTIRRDLRELDQKSLIKRVYNGASRIGPAVTGFEQRLSVKTDEKKLLAQAALSFLVEDTVILIDGSTTNYYLVQAIPENFAATFITNSPYLAIQLSSKKNVNVITLGGIFAKRAAVSLGIEAIDAISTFRVNTYVMGIHNLDAENGATFHSQQEAQVKQKMVARSDNVIALSTSDKLGIYSNYVCCAASEINQLITDAHDEQLLQDLKSQKIEITQV</sequence>
<evidence type="ECO:0000259" key="7">
    <source>
        <dbReference type="PROSITE" id="PS51000"/>
    </source>
</evidence>
<dbReference type="SMART" id="SM00420">
    <property type="entry name" value="HTH_DEOR"/>
    <property type="match status" value="1"/>
</dbReference>
<evidence type="ECO:0000256" key="4">
    <source>
        <dbReference type="ARBA" id="ARBA00023125"/>
    </source>
</evidence>
<dbReference type="InterPro" id="IPR036388">
    <property type="entry name" value="WH-like_DNA-bd_sf"/>
</dbReference>
<dbReference type="PRINTS" id="PR00037">
    <property type="entry name" value="HTHLACR"/>
</dbReference>
<dbReference type="SUPFAM" id="SSF46785">
    <property type="entry name" value="Winged helix' DNA-binding domain"/>
    <property type="match status" value="1"/>
</dbReference>
<dbReference type="GO" id="GO:0003677">
    <property type="term" value="F:DNA binding"/>
    <property type="evidence" value="ECO:0007669"/>
    <property type="project" value="UniProtKB-KW"/>
</dbReference>
<dbReference type="EMBL" id="AP026802">
    <property type="protein sequence ID" value="BDR59677.1"/>
    <property type="molecule type" value="Genomic_DNA"/>
</dbReference>
<keyword evidence="3" id="KW-0805">Transcription regulation</keyword>
<dbReference type="PANTHER" id="PTHR30363:SF4">
    <property type="entry name" value="GLYCEROL-3-PHOSPHATE REGULON REPRESSOR"/>
    <property type="match status" value="1"/>
</dbReference>
<dbReference type="PANTHER" id="PTHR30363">
    <property type="entry name" value="HTH-TYPE TRANSCRIPTIONAL REGULATOR SRLR-RELATED"/>
    <property type="match status" value="1"/>
</dbReference>
<gene>
    <name evidence="8" type="ORF">XA3_21180</name>
</gene>
<comment type="function">
    <text evidence="6">Repressor of the lactose catabolism operon. Galactose-6-phosphate is the inducer.</text>
</comment>
<dbReference type="GO" id="GO:0003700">
    <property type="term" value="F:DNA-binding transcription factor activity"/>
    <property type="evidence" value="ECO:0007669"/>
    <property type="project" value="InterPro"/>
</dbReference>